<organism evidence="1 2">
    <name type="scientific">Pleurodeles waltl</name>
    <name type="common">Iberian ribbed newt</name>
    <dbReference type="NCBI Taxonomy" id="8319"/>
    <lineage>
        <taxon>Eukaryota</taxon>
        <taxon>Metazoa</taxon>
        <taxon>Chordata</taxon>
        <taxon>Craniata</taxon>
        <taxon>Vertebrata</taxon>
        <taxon>Euteleostomi</taxon>
        <taxon>Amphibia</taxon>
        <taxon>Batrachia</taxon>
        <taxon>Caudata</taxon>
        <taxon>Salamandroidea</taxon>
        <taxon>Salamandridae</taxon>
        <taxon>Pleurodelinae</taxon>
        <taxon>Pleurodeles</taxon>
    </lineage>
</organism>
<name>A0AAV7QQG7_PLEWA</name>
<evidence type="ECO:0000313" key="1">
    <source>
        <dbReference type="EMBL" id="KAJ1142373.1"/>
    </source>
</evidence>
<protein>
    <submittedName>
        <fullName evidence="1">Uncharacterized protein</fullName>
    </submittedName>
</protein>
<keyword evidence="2" id="KW-1185">Reference proteome</keyword>
<evidence type="ECO:0000313" key="2">
    <source>
        <dbReference type="Proteomes" id="UP001066276"/>
    </source>
</evidence>
<gene>
    <name evidence="1" type="ORF">NDU88_008699</name>
</gene>
<comment type="caution">
    <text evidence="1">The sequence shown here is derived from an EMBL/GenBank/DDBJ whole genome shotgun (WGS) entry which is preliminary data.</text>
</comment>
<sequence>MPAAGARPAVSACGYIPAGFSFAPLSGPLLPEYAIRWGSAYRLGAHSIGTVQGGLLGPQILTTDCLSAARLPGSPAPQEGGGPLVTLPRLQASECQMLVSWPTQAGAGPPLPSAVGGASFLGSLGSPKATYFVLSTGCAGCQDCPGFRDEILHDGEENSGFTS</sequence>
<dbReference type="Proteomes" id="UP001066276">
    <property type="component" value="Chromosome 6"/>
</dbReference>
<dbReference type="AlphaFoldDB" id="A0AAV7QQG7"/>
<accession>A0AAV7QQG7</accession>
<proteinExistence type="predicted"/>
<dbReference type="EMBL" id="JANPWB010000010">
    <property type="protein sequence ID" value="KAJ1142373.1"/>
    <property type="molecule type" value="Genomic_DNA"/>
</dbReference>
<reference evidence="1" key="1">
    <citation type="journal article" date="2022" name="bioRxiv">
        <title>Sequencing and chromosome-scale assembly of the giantPleurodeles waltlgenome.</title>
        <authorList>
            <person name="Brown T."/>
            <person name="Elewa A."/>
            <person name="Iarovenko S."/>
            <person name="Subramanian E."/>
            <person name="Araus A.J."/>
            <person name="Petzold A."/>
            <person name="Susuki M."/>
            <person name="Suzuki K.-i.T."/>
            <person name="Hayashi T."/>
            <person name="Toyoda A."/>
            <person name="Oliveira C."/>
            <person name="Osipova E."/>
            <person name="Leigh N.D."/>
            <person name="Simon A."/>
            <person name="Yun M.H."/>
        </authorList>
    </citation>
    <scope>NUCLEOTIDE SEQUENCE</scope>
    <source>
        <strain evidence="1">20211129_DDA</strain>
        <tissue evidence="1">Liver</tissue>
    </source>
</reference>